<dbReference type="PANTHER" id="PTHR37997:SF1">
    <property type="entry name" value="TRANSMEMBRANE PROTEIN C1ORF162"/>
    <property type="match status" value="1"/>
</dbReference>
<keyword evidence="2" id="KW-1133">Transmembrane helix</keyword>
<evidence type="ECO:0000313" key="4">
    <source>
        <dbReference type="Proteomes" id="UP000550707"/>
    </source>
</evidence>
<dbReference type="AlphaFoldDB" id="A0A7J8CPG5"/>
<dbReference type="Proteomes" id="UP000550707">
    <property type="component" value="Unassembled WGS sequence"/>
</dbReference>
<sequence length="129" mass="14059">MGGGSSKTEPSNEKQRPHITPAPTVSPTSCSNKELHLALAFLAGTLLTLLLMVLVVLIVKSYRKCHSSPQDLDPHSDPLAKLSSVPEDTLTYASMTFKLSEEKRDDLFANHPLDVNSVVYAQIKETNSP</sequence>
<feature type="transmembrane region" description="Helical" evidence="2">
    <location>
        <begin position="35"/>
        <end position="59"/>
    </location>
</feature>
<protein>
    <submittedName>
        <fullName evidence="3">Uncharacterized protein</fullName>
    </submittedName>
</protein>
<dbReference type="OrthoDB" id="9451692at2759"/>
<gene>
    <name evidence="3" type="ORF">HJG59_001779</name>
</gene>
<evidence type="ECO:0000256" key="1">
    <source>
        <dbReference type="SAM" id="MobiDB-lite"/>
    </source>
</evidence>
<dbReference type="InParanoid" id="A0A7J8CPG5"/>
<dbReference type="PANTHER" id="PTHR37997">
    <property type="entry name" value="TRANSMEMBRANE PROTEIN C1ORF162"/>
    <property type="match status" value="1"/>
</dbReference>
<dbReference type="EMBL" id="JACASF010000020">
    <property type="protein sequence ID" value="KAF6412803.1"/>
    <property type="molecule type" value="Genomic_DNA"/>
</dbReference>
<proteinExistence type="predicted"/>
<dbReference type="InterPro" id="IPR037763">
    <property type="entry name" value="C1orf162"/>
</dbReference>
<reference evidence="3 4" key="1">
    <citation type="journal article" date="2020" name="Nature">
        <title>Six reference-quality genomes reveal evolution of bat adaptations.</title>
        <authorList>
            <person name="Jebb D."/>
            <person name="Huang Z."/>
            <person name="Pippel M."/>
            <person name="Hughes G.M."/>
            <person name="Lavrichenko K."/>
            <person name="Devanna P."/>
            <person name="Winkler S."/>
            <person name="Jermiin L.S."/>
            <person name="Skirmuntt E.C."/>
            <person name="Katzourakis A."/>
            <person name="Burkitt-Gray L."/>
            <person name="Ray D.A."/>
            <person name="Sullivan K.A.M."/>
            <person name="Roscito J.G."/>
            <person name="Kirilenko B.M."/>
            <person name="Davalos L.M."/>
            <person name="Corthals A.P."/>
            <person name="Power M.L."/>
            <person name="Jones G."/>
            <person name="Ransome R.D."/>
            <person name="Dechmann D.K.N."/>
            <person name="Locatelli A.G."/>
            <person name="Puechmaille S.J."/>
            <person name="Fedrigo O."/>
            <person name="Jarvis E.D."/>
            <person name="Hiller M."/>
            <person name="Vernes S.C."/>
            <person name="Myers E.W."/>
            <person name="Teeling E.C."/>
        </authorList>
    </citation>
    <scope>NUCLEOTIDE SEQUENCE [LARGE SCALE GENOMIC DNA]</scope>
    <source>
        <strain evidence="3">MMolMol1</strain>
        <tissue evidence="3">Muscle</tissue>
    </source>
</reference>
<keyword evidence="2" id="KW-0812">Transmembrane</keyword>
<feature type="region of interest" description="Disordered" evidence="1">
    <location>
        <begin position="1"/>
        <end position="28"/>
    </location>
</feature>
<organism evidence="3 4">
    <name type="scientific">Molossus molossus</name>
    <name type="common">Pallas' mastiff bat</name>
    <name type="synonym">Vespertilio molossus</name>
    <dbReference type="NCBI Taxonomy" id="27622"/>
    <lineage>
        <taxon>Eukaryota</taxon>
        <taxon>Metazoa</taxon>
        <taxon>Chordata</taxon>
        <taxon>Craniata</taxon>
        <taxon>Vertebrata</taxon>
        <taxon>Euteleostomi</taxon>
        <taxon>Mammalia</taxon>
        <taxon>Eutheria</taxon>
        <taxon>Laurasiatheria</taxon>
        <taxon>Chiroptera</taxon>
        <taxon>Yangochiroptera</taxon>
        <taxon>Molossidae</taxon>
        <taxon>Molossus</taxon>
    </lineage>
</organism>
<comment type="caution">
    <text evidence="3">The sequence shown here is derived from an EMBL/GenBank/DDBJ whole genome shotgun (WGS) entry which is preliminary data.</text>
</comment>
<keyword evidence="4" id="KW-1185">Reference proteome</keyword>
<keyword evidence="2" id="KW-0472">Membrane</keyword>
<evidence type="ECO:0000256" key="2">
    <source>
        <dbReference type="SAM" id="Phobius"/>
    </source>
</evidence>
<name>A0A7J8CPG5_MOLMO</name>
<evidence type="ECO:0000313" key="3">
    <source>
        <dbReference type="EMBL" id="KAF6412803.1"/>
    </source>
</evidence>
<accession>A0A7J8CPG5</accession>